<evidence type="ECO:0000256" key="1">
    <source>
        <dbReference type="SAM" id="MobiDB-lite"/>
    </source>
</evidence>
<name>A0A512L9B2_9PROT</name>
<reference evidence="3 4" key="1">
    <citation type="submission" date="2019-07" db="EMBL/GenBank/DDBJ databases">
        <title>Whole genome shotgun sequence of Thiobacillus plumbophilus NBRC 107929.</title>
        <authorList>
            <person name="Hosoyama A."/>
            <person name="Uohara A."/>
            <person name="Ohji S."/>
            <person name="Ichikawa N."/>
        </authorList>
    </citation>
    <scope>NUCLEOTIDE SEQUENCE [LARGE SCALE GENOMIC DNA]</scope>
    <source>
        <strain evidence="3 4">NBRC 107929</strain>
    </source>
</reference>
<protein>
    <recommendedName>
        <fullName evidence="2">Uncharacterized domain-containing protein</fullName>
    </recommendedName>
</protein>
<organism evidence="3 4">
    <name type="scientific">Sulfuriferula plumbiphila</name>
    <dbReference type="NCBI Taxonomy" id="171865"/>
    <lineage>
        <taxon>Bacteria</taxon>
        <taxon>Pseudomonadati</taxon>
        <taxon>Pseudomonadota</taxon>
        <taxon>Betaproteobacteria</taxon>
        <taxon>Nitrosomonadales</taxon>
        <taxon>Sulfuricellaceae</taxon>
        <taxon>Sulfuriferula</taxon>
    </lineage>
</organism>
<feature type="compositionally biased region" description="Low complexity" evidence="1">
    <location>
        <begin position="16"/>
        <end position="26"/>
    </location>
</feature>
<feature type="compositionally biased region" description="Pro residues" evidence="1">
    <location>
        <begin position="415"/>
        <end position="424"/>
    </location>
</feature>
<dbReference type="EMBL" id="BKAD01000023">
    <property type="protein sequence ID" value="GEP31069.1"/>
    <property type="molecule type" value="Genomic_DNA"/>
</dbReference>
<dbReference type="InterPro" id="IPR011119">
    <property type="entry name" value="Unchr_helicase_relaxase_TraI"/>
</dbReference>
<sequence length="599" mass="65147">MRGFGHILGGLGLQRSSVPPVADSDPPSSPDKRGNALAYPPVDPGIPALPIEEVLGAHQDLIDRIKVCYGVDRQTFEHELLSLIRRYAEFVHLLPATPDNYFNAPGGLLRMGLEVAFFSLQGTDGHIFSGRSTITTRRHLEPRWRHATFIAGLCCEIHRTLCHVIVTNENGDEWQPYLLPLSSWLTRHHVARFFLKWLPNVHESRTLGIFVLPHVIPAEVLQHLATGNSIIVPHMMASISGMPVYREHNILDDLVRRSVALVIDRYLRASADRYGKPQLGSHLERYLVDALRRLVSSNSAWNPNAEKSRVWFGADGLFIVWPNAATEIRKLLESDQLPGIPKAPETMLEILVAAGVFEPQDSSLATWQIVPPESKTAIEAVKLSSPAILFAGIDSAPKPLSIALVRAPTDSSTPLPGPPAPAAPPATTGKRFPVAQQLPLPIETEPVAVDQVASASPARTAEDVVVPIPAPNDSVPAKPALVVMPAFKLEAPMRLNPAVRDALAQIVDTLNRDGSDVAACTVASGLFIPLAEFERRKIEPSLALRALTEVKMLVQAAGTKSQTLARDFGGEQKVGLVLSPHFVAGLEADNFDVPDIGRD</sequence>
<dbReference type="Gene3D" id="1.10.3210.40">
    <property type="match status" value="1"/>
</dbReference>
<gene>
    <name evidence="3" type="ORF">TPL01_22070</name>
</gene>
<dbReference type="AlphaFoldDB" id="A0A512L9B2"/>
<feature type="region of interest" description="Disordered" evidence="1">
    <location>
        <begin position="409"/>
        <end position="429"/>
    </location>
</feature>
<dbReference type="NCBIfam" id="NF041494">
    <property type="entry name" value="MobH"/>
    <property type="match status" value="1"/>
</dbReference>
<dbReference type="Proteomes" id="UP000321337">
    <property type="component" value="Unassembled WGS sequence"/>
</dbReference>
<keyword evidence="4" id="KW-1185">Reference proteome</keyword>
<feature type="domain" description="Uncharacterised" evidence="2">
    <location>
        <begin position="57"/>
        <end position="360"/>
    </location>
</feature>
<accession>A0A512L9B2</accession>
<comment type="caution">
    <text evidence="3">The sequence shown here is derived from an EMBL/GenBank/DDBJ whole genome shotgun (WGS) entry which is preliminary data.</text>
</comment>
<dbReference type="Pfam" id="PF07514">
    <property type="entry name" value="TraI_2"/>
    <property type="match status" value="1"/>
</dbReference>
<evidence type="ECO:0000313" key="3">
    <source>
        <dbReference type="EMBL" id="GEP31069.1"/>
    </source>
</evidence>
<dbReference type="RefSeq" id="WP_147073711.1">
    <property type="nucleotide sequence ID" value="NZ_AP021884.1"/>
</dbReference>
<dbReference type="OrthoDB" id="6190309at2"/>
<proteinExistence type="predicted"/>
<evidence type="ECO:0000259" key="2">
    <source>
        <dbReference type="Pfam" id="PF07514"/>
    </source>
</evidence>
<evidence type="ECO:0000313" key="4">
    <source>
        <dbReference type="Proteomes" id="UP000321337"/>
    </source>
</evidence>
<feature type="region of interest" description="Disordered" evidence="1">
    <location>
        <begin position="9"/>
        <end position="36"/>
    </location>
</feature>